<dbReference type="Proteomes" id="UP000242715">
    <property type="component" value="Unassembled WGS sequence"/>
</dbReference>
<name>A0A2Z6P3S3_TRISU</name>
<feature type="region of interest" description="Disordered" evidence="1">
    <location>
        <begin position="62"/>
        <end position="91"/>
    </location>
</feature>
<protein>
    <submittedName>
        <fullName evidence="2">Uncharacterized protein</fullName>
    </submittedName>
</protein>
<evidence type="ECO:0000256" key="1">
    <source>
        <dbReference type="SAM" id="MobiDB-lite"/>
    </source>
</evidence>
<evidence type="ECO:0000313" key="2">
    <source>
        <dbReference type="EMBL" id="GAU51058.1"/>
    </source>
</evidence>
<dbReference type="AlphaFoldDB" id="A0A2Z6P3S3"/>
<accession>A0A2Z6P3S3</accession>
<dbReference type="EMBL" id="DF974960">
    <property type="protein sequence ID" value="GAU51058.1"/>
    <property type="molecule type" value="Genomic_DNA"/>
</dbReference>
<proteinExistence type="predicted"/>
<reference evidence="3" key="1">
    <citation type="journal article" date="2017" name="Front. Plant Sci.">
        <title>Climate Clever Clovers: New Paradigm to Reduce the Environmental Footprint of Ruminants by Breeding Low Methanogenic Forages Utilizing Haplotype Variation.</title>
        <authorList>
            <person name="Kaur P."/>
            <person name="Appels R."/>
            <person name="Bayer P.E."/>
            <person name="Keeble-Gagnere G."/>
            <person name="Wang J."/>
            <person name="Hirakawa H."/>
            <person name="Shirasawa K."/>
            <person name="Vercoe P."/>
            <person name="Stefanova K."/>
            <person name="Durmic Z."/>
            <person name="Nichols P."/>
            <person name="Revell C."/>
            <person name="Isobe S.N."/>
            <person name="Edwards D."/>
            <person name="Erskine W."/>
        </authorList>
    </citation>
    <scope>NUCLEOTIDE SEQUENCE [LARGE SCALE GENOMIC DNA]</scope>
    <source>
        <strain evidence="3">cv. Daliak</strain>
    </source>
</reference>
<keyword evidence="3" id="KW-1185">Reference proteome</keyword>
<dbReference type="OrthoDB" id="1436878at2759"/>
<sequence>MSNKAKNTLITLLTSSWKHFKNDFIRISPSLKSPLWYDDFGAPFFPFHWTKRPVMKPNLRSKGMLSNQERARIRRKVGEEDKGSQQDAHKD</sequence>
<organism evidence="2 3">
    <name type="scientific">Trifolium subterraneum</name>
    <name type="common">Subterranean clover</name>
    <dbReference type="NCBI Taxonomy" id="3900"/>
    <lineage>
        <taxon>Eukaryota</taxon>
        <taxon>Viridiplantae</taxon>
        <taxon>Streptophyta</taxon>
        <taxon>Embryophyta</taxon>
        <taxon>Tracheophyta</taxon>
        <taxon>Spermatophyta</taxon>
        <taxon>Magnoliopsida</taxon>
        <taxon>eudicotyledons</taxon>
        <taxon>Gunneridae</taxon>
        <taxon>Pentapetalae</taxon>
        <taxon>rosids</taxon>
        <taxon>fabids</taxon>
        <taxon>Fabales</taxon>
        <taxon>Fabaceae</taxon>
        <taxon>Papilionoideae</taxon>
        <taxon>50 kb inversion clade</taxon>
        <taxon>NPAAA clade</taxon>
        <taxon>Hologalegina</taxon>
        <taxon>IRL clade</taxon>
        <taxon>Trifolieae</taxon>
        <taxon>Trifolium</taxon>
    </lineage>
</organism>
<gene>
    <name evidence="2" type="ORF">TSUD_282540</name>
</gene>
<evidence type="ECO:0000313" key="3">
    <source>
        <dbReference type="Proteomes" id="UP000242715"/>
    </source>
</evidence>
<feature type="compositionally biased region" description="Basic and acidic residues" evidence="1">
    <location>
        <begin position="76"/>
        <end position="91"/>
    </location>
</feature>